<keyword evidence="10 12" id="KW-0406">Ion transport</keyword>
<comment type="similarity">
    <text evidence="2 12">Belongs to the HAK/KUP transporter (TC 2.A.72) family.</text>
</comment>
<keyword evidence="7 12" id="KW-0769">Symport</keyword>
<dbReference type="PANTHER" id="PTHR30540">
    <property type="entry name" value="OSMOTIC STRESS POTASSIUM TRANSPORTER"/>
    <property type="match status" value="1"/>
</dbReference>
<evidence type="ECO:0000256" key="3">
    <source>
        <dbReference type="ARBA" id="ARBA00022448"/>
    </source>
</evidence>
<feature type="transmembrane region" description="Helical" evidence="12">
    <location>
        <begin position="262"/>
        <end position="283"/>
    </location>
</feature>
<dbReference type="EMBL" id="FNSO01000004">
    <property type="protein sequence ID" value="SED13349.1"/>
    <property type="molecule type" value="Genomic_DNA"/>
</dbReference>
<evidence type="ECO:0000259" key="13">
    <source>
        <dbReference type="Pfam" id="PF02705"/>
    </source>
</evidence>
<keyword evidence="16" id="KW-1185">Reference proteome</keyword>
<evidence type="ECO:0000259" key="14">
    <source>
        <dbReference type="Pfam" id="PF22776"/>
    </source>
</evidence>
<comment type="catalytic activity">
    <reaction evidence="12">
        <text>K(+)(in) + H(+)(in) = K(+)(out) + H(+)(out)</text>
        <dbReference type="Rhea" id="RHEA:28490"/>
        <dbReference type="ChEBI" id="CHEBI:15378"/>
        <dbReference type="ChEBI" id="CHEBI:29103"/>
    </reaction>
</comment>
<evidence type="ECO:0000256" key="4">
    <source>
        <dbReference type="ARBA" id="ARBA00022475"/>
    </source>
</evidence>
<accession>A0A1H4Y645</accession>
<feature type="transmembrane region" description="Helical" evidence="12">
    <location>
        <begin position="438"/>
        <end position="456"/>
    </location>
</feature>
<keyword evidence="5 12" id="KW-0633">Potassium transport</keyword>
<dbReference type="STRING" id="208445.SAMN04489727_6561"/>
<dbReference type="InterPro" id="IPR053951">
    <property type="entry name" value="K_trans_N"/>
</dbReference>
<keyword evidence="6 12" id="KW-0812">Transmembrane</keyword>
<sequence>MSQATTSKTPATSPAHDVVRLGLVVGALGVVFGDIGTSPIYTLQTVFNPADPHPVPVSTDNVFGVVSLIFWSVMIIVTVTYVLLAMRADNDGEGGIMALITLLRRWGAQRGKRAAVVLAGLGIFGAALFFGDSMITPAISVLSAVEGLKVVSDGLEDWIVPITAVIIVGLFLVQRRGTAAVGRVFGPVMIAWFVTVGGFGVVGIAGHPDILKALSPTYAIGFMAGHFDIAFFALAAVVLSVTGAEALYADMGHFGRRAITRGWLLLVLPACVLSYLGQGALILENPANVSSPFFLLVPSWARLPLVVLATAATVIASQAVITGAYSVAAQAAQLGYLPRLRIAHTSETERGQIYVPWINWLLMVSVLTLVFAFRSSAALAFAFGMAVTGTITITTLLFFYIARSRWGTPRWLIGVGATVLLGVDLLFVAANLTKLVHGAWLPLLIGLTAFTIMTTWQRGRRIVTAERERREGSLPEFVEGLREAPVQRVPGTAVFLNRGGQTAPLALRANAEHNHVRHEHVVILSLETEPVPRVPVEQRVTVEDLGHADDGIVFVTARYGYMETPDVPGALARLDPAQTEGRLQLDEASYFLSKIELQRGPEPTMASWRKRLFIATSYITADAAEYFGLPRDRTVIMGSHIDV</sequence>
<comment type="subcellular location">
    <subcellularLocation>
        <location evidence="12">Cell membrane</location>
        <topology evidence="12">Multi-pass membrane protein</topology>
    </subcellularLocation>
    <subcellularLocation>
        <location evidence="1">Membrane</location>
        <topology evidence="1">Multi-pass membrane protein</topology>
    </subcellularLocation>
</comment>
<evidence type="ECO:0000256" key="9">
    <source>
        <dbReference type="ARBA" id="ARBA00022989"/>
    </source>
</evidence>
<dbReference type="PANTHER" id="PTHR30540:SF79">
    <property type="entry name" value="LOW AFFINITY POTASSIUM TRANSPORT SYSTEM PROTEIN KUP"/>
    <property type="match status" value="1"/>
</dbReference>
<feature type="transmembrane region" description="Helical" evidence="12">
    <location>
        <begin position="21"/>
        <end position="42"/>
    </location>
</feature>
<dbReference type="GO" id="GO:0015079">
    <property type="term" value="F:potassium ion transmembrane transporter activity"/>
    <property type="evidence" value="ECO:0007669"/>
    <property type="project" value="UniProtKB-UniRule"/>
</dbReference>
<dbReference type="Pfam" id="PF22776">
    <property type="entry name" value="K_trans_C"/>
    <property type="match status" value="1"/>
</dbReference>
<dbReference type="GO" id="GO:0005886">
    <property type="term" value="C:plasma membrane"/>
    <property type="evidence" value="ECO:0007669"/>
    <property type="project" value="UniProtKB-SubCell"/>
</dbReference>
<evidence type="ECO:0000313" key="15">
    <source>
        <dbReference type="EMBL" id="SED13349.1"/>
    </source>
</evidence>
<keyword evidence="3 12" id="KW-0813">Transport</keyword>
<evidence type="ECO:0000256" key="12">
    <source>
        <dbReference type="HAMAP-Rule" id="MF_01522"/>
    </source>
</evidence>
<evidence type="ECO:0000256" key="10">
    <source>
        <dbReference type="ARBA" id="ARBA00023065"/>
    </source>
</evidence>
<feature type="domain" description="K+ potassium transporter C-terminal" evidence="14">
    <location>
        <begin position="490"/>
        <end position="641"/>
    </location>
</feature>
<dbReference type="GO" id="GO:0015293">
    <property type="term" value="F:symporter activity"/>
    <property type="evidence" value="ECO:0007669"/>
    <property type="project" value="UniProtKB-UniRule"/>
</dbReference>
<keyword evidence="4 12" id="KW-1003">Cell membrane</keyword>
<evidence type="ECO:0000313" key="16">
    <source>
        <dbReference type="Proteomes" id="UP000199622"/>
    </source>
</evidence>
<reference evidence="16" key="1">
    <citation type="submission" date="2016-10" db="EMBL/GenBank/DDBJ databases">
        <authorList>
            <person name="Varghese N."/>
            <person name="Submissions S."/>
        </authorList>
    </citation>
    <scope>NUCLEOTIDE SEQUENCE [LARGE SCALE GENOMIC DNA]</scope>
    <source>
        <strain evidence="16">DSM 44544</strain>
    </source>
</reference>
<feature type="transmembrane region" description="Helical" evidence="12">
    <location>
        <begin position="303"/>
        <end position="332"/>
    </location>
</feature>
<proteinExistence type="inferred from homology"/>
<protein>
    <recommendedName>
        <fullName evidence="12">Probable potassium transport system protein Kup</fullName>
    </recommendedName>
</protein>
<dbReference type="OrthoDB" id="9805577at2"/>
<name>A0A1H4Y645_9PSEU</name>
<feature type="transmembrane region" description="Helical" evidence="12">
    <location>
        <begin position="353"/>
        <end position="373"/>
    </location>
</feature>
<evidence type="ECO:0000256" key="8">
    <source>
        <dbReference type="ARBA" id="ARBA00022958"/>
    </source>
</evidence>
<feature type="transmembrane region" description="Helical" evidence="12">
    <location>
        <begin position="218"/>
        <end position="241"/>
    </location>
</feature>
<organism evidence="15 16">
    <name type="scientific">Amycolatopsis tolypomycina</name>
    <dbReference type="NCBI Taxonomy" id="208445"/>
    <lineage>
        <taxon>Bacteria</taxon>
        <taxon>Bacillati</taxon>
        <taxon>Actinomycetota</taxon>
        <taxon>Actinomycetes</taxon>
        <taxon>Pseudonocardiales</taxon>
        <taxon>Pseudonocardiaceae</taxon>
        <taxon>Amycolatopsis</taxon>
    </lineage>
</organism>
<evidence type="ECO:0000256" key="7">
    <source>
        <dbReference type="ARBA" id="ARBA00022847"/>
    </source>
</evidence>
<keyword evidence="11 12" id="KW-0472">Membrane</keyword>
<feature type="transmembrane region" description="Helical" evidence="12">
    <location>
        <begin position="185"/>
        <end position="206"/>
    </location>
</feature>
<dbReference type="RefSeq" id="WP_091314594.1">
    <property type="nucleotide sequence ID" value="NZ_FNSO01000004.1"/>
</dbReference>
<comment type="function">
    <text evidence="12">Transport of potassium into the cell. Likely operates as a K(+):H(+) symporter.</text>
</comment>
<evidence type="ECO:0000256" key="11">
    <source>
        <dbReference type="ARBA" id="ARBA00023136"/>
    </source>
</evidence>
<keyword evidence="8 12" id="KW-0630">Potassium</keyword>
<evidence type="ECO:0000256" key="5">
    <source>
        <dbReference type="ARBA" id="ARBA00022538"/>
    </source>
</evidence>
<keyword evidence="9 12" id="KW-1133">Transmembrane helix</keyword>
<evidence type="ECO:0000256" key="2">
    <source>
        <dbReference type="ARBA" id="ARBA00007019"/>
    </source>
</evidence>
<dbReference type="Proteomes" id="UP000199622">
    <property type="component" value="Unassembled WGS sequence"/>
</dbReference>
<feature type="transmembrane region" description="Helical" evidence="12">
    <location>
        <begin position="379"/>
        <end position="399"/>
    </location>
</feature>
<feature type="transmembrane region" description="Helical" evidence="12">
    <location>
        <begin position="155"/>
        <end position="173"/>
    </location>
</feature>
<dbReference type="AlphaFoldDB" id="A0A1H4Y645"/>
<feature type="transmembrane region" description="Helical" evidence="12">
    <location>
        <begin position="62"/>
        <end position="84"/>
    </location>
</feature>
<evidence type="ECO:0000256" key="1">
    <source>
        <dbReference type="ARBA" id="ARBA00004141"/>
    </source>
</evidence>
<dbReference type="Pfam" id="PF02705">
    <property type="entry name" value="K_trans"/>
    <property type="match status" value="1"/>
</dbReference>
<dbReference type="InterPro" id="IPR003855">
    <property type="entry name" value="K+_transporter"/>
</dbReference>
<gene>
    <name evidence="12" type="primary">kup</name>
    <name evidence="15" type="ORF">SAMN04489727_6561</name>
</gene>
<feature type="transmembrane region" description="Helical" evidence="12">
    <location>
        <begin position="411"/>
        <end position="432"/>
    </location>
</feature>
<dbReference type="HAMAP" id="MF_01522">
    <property type="entry name" value="Kup"/>
    <property type="match status" value="1"/>
</dbReference>
<feature type="transmembrane region" description="Helical" evidence="12">
    <location>
        <begin position="114"/>
        <end position="135"/>
    </location>
</feature>
<feature type="domain" description="K+ potassium transporter integral membrane" evidence="13">
    <location>
        <begin position="24"/>
        <end position="478"/>
    </location>
</feature>
<evidence type="ECO:0000256" key="6">
    <source>
        <dbReference type="ARBA" id="ARBA00022692"/>
    </source>
</evidence>
<dbReference type="InterPro" id="IPR023051">
    <property type="entry name" value="Kup"/>
</dbReference>
<dbReference type="InterPro" id="IPR053952">
    <property type="entry name" value="K_trans_C"/>
</dbReference>